<evidence type="ECO:0000256" key="9">
    <source>
        <dbReference type="ARBA" id="ARBA00023010"/>
    </source>
</evidence>
<evidence type="ECO:0000256" key="2">
    <source>
        <dbReference type="ARBA" id="ARBA00004567"/>
    </source>
</evidence>
<evidence type="ECO:0000256" key="3">
    <source>
        <dbReference type="ARBA" id="ARBA00005760"/>
    </source>
</evidence>
<comment type="similarity">
    <text evidence="3">Belongs to the NDC1 family.</text>
</comment>
<gene>
    <name evidence="14" type="ORF">K7432_004885</name>
</gene>
<evidence type="ECO:0000256" key="4">
    <source>
        <dbReference type="ARBA" id="ARBA00022448"/>
    </source>
</evidence>
<dbReference type="InterPro" id="IPR019049">
    <property type="entry name" value="Nucleoporin_prot_Ndc1/Nup"/>
</dbReference>
<keyword evidence="5 13" id="KW-0812">Transmembrane</keyword>
<evidence type="ECO:0000313" key="14">
    <source>
        <dbReference type="EMBL" id="KAK9766203.1"/>
    </source>
</evidence>
<organism evidence="14 15">
    <name type="scientific">Basidiobolus ranarum</name>
    <dbReference type="NCBI Taxonomy" id="34480"/>
    <lineage>
        <taxon>Eukaryota</taxon>
        <taxon>Fungi</taxon>
        <taxon>Fungi incertae sedis</taxon>
        <taxon>Zoopagomycota</taxon>
        <taxon>Entomophthoromycotina</taxon>
        <taxon>Basidiobolomycetes</taxon>
        <taxon>Basidiobolales</taxon>
        <taxon>Basidiobolaceae</taxon>
        <taxon>Basidiobolus</taxon>
    </lineage>
</organism>
<evidence type="ECO:0000256" key="11">
    <source>
        <dbReference type="ARBA" id="ARBA00023136"/>
    </source>
</evidence>
<sequence>MLVSFSLITLVFARKVLLQVKRDTDPNLLSSILRIFQKRFLIIGALHMFSAFLISSYYFGIQWNKKYYQFFKYPEGQNGPLRINELSLFVLLHSCGLAIYYTVTFVLHERSQIRFPIIQQSRFFALKGRLPTIFYNSVKTSLQYFRGFFLVYLLFGYMAQNSVTYILGIFVEVAPYPISRSILFDFGLILRVILSGSLITLCWEIQNHIFEICFTEYVNVSDLNVNPNTCLVSGLQLNSKPYMQHLAFLELWRIAKFSPTRRSLIFRDIEKNPTSWQQISAECIKVIDELTVSIKSHMNPDQAGKLH</sequence>
<dbReference type="Proteomes" id="UP001479436">
    <property type="component" value="Unassembled WGS sequence"/>
</dbReference>
<evidence type="ECO:0000256" key="12">
    <source>
        <dbReference type="ARBA" id="ARBA00023242"/>
    </source>
</evidence>
<keyword evidence="4" id="KW-0813">Transport</keyword>
<dbReference type="PANTHER" id="PTHR13269:SF6">
    <property type="entry name" value="NUCLEOPORIN NDC1"/>
    <property type="match status" value="1"/>
</dbReference>
<comment type="caution">
    <text evidence="14">The sequence shown here is derived from an EMBL/GenBank/DDBJ whole genome shotgun (WGS) entry which is preliminary data.</text>
</comment>
<dbReference type="EMBL" id="JASJQH010000178">
    <property type="protein sequence ID" value="KAK9766203.1"/>
    <property type="molecule type" value="Genomic_DNA"/>
</dbReference>
<evidence type="ECO:0000256" key="10">
    <source>
        <dbReference type="ARBA" id="ARBA00023132"/>
    </source>
</evidence>
<evidence type="ECO:0000256" key="5">
    <source>
        <dbReference type="ARBA" id="ARBA00022692"/>
    </source>
</evidence>
<evidence type="ECO:0000256" key="6">
    <source>
        <dbReference type="ARBA" id="ARBA00022816"/>
    </source>
</evidence>
<dbReference type="Pfam" id="PF09531">
    <property type="entry name" value="Ndc1_Nup"/>
    <property type="match status" value="1"/>
</dbReference>
<reference evidence="14 15" key="1">
    <citation type="submission" date="2023-04" db="EMBL/GenBank/DDBJ databases">
        <title>Genome of Basidiobolus ranarum AG-B5.</title>
        <authorList>
            <person name="Stajich J.E."/>
            <person name="Carter-House D."/>
            <person name="Gryganskyi A."/>
        </authorList>
    </citation>
    <scope>NUCLEOTIDE SEQUENCE [LARGE SCALE GENOMIC DNA]</scope>
    <source>
        <strain evidence="14 15">AG-B5</strain>
    </source>
</reference>
<feature type="transmembrane region" description="Helical" evidence="13">
    <location>
        <begin position="42"/>
        <end position="60"/>
    </location>
</feature>
<evidence type="ECO:0000256" key="8">
    <source>
        <dbReference type="ARBA" id="ARBA00022989"/>
    </source>
</evidence>
<evidence type="ECO:0000256" key="1">
    <source>
        <dbReference type="ARBA" id="ARBA00004232"/>
    </source>
</evidence>
<feature type="transmembrane region" description="Helical" evidence="13">
    <location>
        <begin position="149"/>
        <end position="170"/>
    </location>
</feature>
<evidence type="ECO:0000256" key="7">
    <source>
        <dbReference type="ARBA" id="ARBA00022927"/>
    </source>
</evidence>
<keyword evidence="7" id="KW-0653">Protein transport</keyword>
<feature type="transmembrane region" description="Helical" evidence="13">
    <location>
        <begin position="81"/>
        <end position="101"/>
    </location>
</feature>
<comment type="subcellular location">
    <subcellularLocation>
        <location evidence="1">Nucleus membrane</location>
        <topology evidence="1">Multi-pass membrane protein</topology>
    </subcellularLocation>
    <subcellularLocation>
        <location evidence="2">Nucleus</location>
        <location evidence="2">Nuclear pore complex</location>
    </subcellularLocation>
</comment>
<keyword evidence="10" id="KW-0906">Nuclear pore complex</keyword>
<accession>A0ABR2WXK6</accession>
<evidence type="ECO:0000256" key="13">
    <source>
        <dbReference type="SAM" id="Phobius"/>
    </source>
</evidence>
<feature type="transmembrane region" description="Helical" evidence="13">
    <location>
        <begin position="182"/>
        <end position="201"/>
    </location>
</feature>
<keyword evidence="8 13" id="KW-1133">Transmembrane helix</keyword>
<dbReference type="PANTHER" id="PTHR13269">
    <property type="entry name" value="NUCLEOPORIN NDC1"/>
    <property type="match status" value="1"/>
</dbReference>
<proteinExistence type="inferred from homology"/>
<name>A0ABR2WXK6_9FUNG</name>
<keyword evidence="9" id="KW-0811">Translocation</keyword>
<protein>
    <submittedName>
        <fullName evidence="14">Uncharacterized protein</fullName>
    </submittedName>
</protein>
<keyword evidence="11 13" id="KW-0472">Membrane</keyword>
<keyword evidence="12" id="KW-0539">Nucleus</keyword>
<evidence type="ECO:0000313" key="15">
    <source>
        <dbReference type="Proteomes" id="UP001479436"/>
    </source>
</evidence>
<keyword evidence="15" id="KW-1185">Reference proteome</keyword>
<keyword evidence="6" id="KW-0509">mRNA transport</keyword>